<reference evidence="3 4" key="2">
    <citation type="submission" date="2008-10" db="EMBL/GenBank/DDBJ databases">
        <authorList>
            <person name="Fulton L."/>
            <person name="Clifton S."/>
            <person name="Fulton B."/>
            <person name="Xu J."/>
            <person name="Minx P."/>
            <person name="Pepin K.H."/>
            <person name="Johnson M."/>
            <person name="Thiruvilangam P."/>
            <person name="Bhonagiri V."/>
            <person name="Nash W.E."/>
            <person name="Mardis E.R."/>
            <person name="Wilson R.K."/>
        </authorList>
    </citation>
    <scope>NUCLEOTIDE SEQUENCE [LARGE SCALE GENOMIC DNA]</scope>
    <source>
        <strain evidence="3 4">DSM 13279</strain>
    </source>
</reference>
<reference evidence="3 4" key="1">
    <citation type="submission" date="2008-10" db="EMBL/GenBank/DDBJ databases">
        <title>Draft genome sequence of Collinsella stercoris (DSM 13279).</title>
        <authorList>
            <person name="Sudarsanam P."/>
            <person name="Ley R."/>
            <person name="Guruge J."/>
            <person name="Turnbaugh P.J."/>
            <person name="Mahowald M."/>
            <person name="Liep D."/>
            <person name="Gordon J."/>
        </authorList>
    </citation>
    <scope>NUCLEOTIDE SEQUENCE [LARGE SCALE GENOMIC DNA]</scope>
    <source>
        <strain evidence="3 4">DSM 13279</strain>
    </source>
</reference>
<dbReference type="AlphaFoldDB" id="B6GDZ7"/>
<comment type="caution">
    <text evidence="3">The sequence shown here is derived from an EMBL/GenBank/DDBJ whole genome shotgun (WGS) entry which is preliminary data.</text>
</comment>
<dbReference type="SUPFAM" id="SSF46955">
    <property type="entry name" value="Putative DNA-binding domain"/>
    <property type="match status" value="1"/>
</dbReference>
<accession>B6GDZ7</accession>
<organism evidence="3 4">
    <name type="scientific">Collinsella stercoris DSM 13279</name>
    <dbReference type="NCBI Taxonomy" id="445975"/>
    <lineage>
        <taxon>Bacteria</taxon>
        <taxon>Bacillati</taxon>
        <taxon>Actinomycetota</taxon>
        <taxon>Coriobacteriia</taxon>
        <taxon>Coriobacteriales</taxon>
        <taxon>Coriobacteriaceae</taxon>
        <taxon>Collinsella</taxon>
    </lineage>
</organism>
<dbReference type="RefSeq" id="WP_006721957.1">
    <property type="nucleotide sequence ID" value="NZ_CP085935.1"/>
</dbReference>
<dbReference type="InterPro" id="IPR009061">
    <property type="entry name" value="DNA-bd_dom_put_sf"/>
</dbReference>
<evidence type="ECO:0000313" key="3">
    <source>
        <dbReference type="EMBL" id="EEA89497.1"/>
    </source>
</evidence>
<dbReference type="Pfam" id="PF12728">
    <property type="entry name" value="HTH_17"/>
    <property type="match status" value="1"/>
</dbReference>
<sequence length="99" mass="10566">MKTHDNAISNQDDPCRLLSSAEAAAMLGISASTLANWRAAGKGPDYVRLGAKRSPVGYRREDVISWIDSRTVNCATGLAATSRGARSGRRTGAPSHPRR</sequence>
<evidence type="ECO:0000259" key="2">
    <source>
        <dbReference type="Pfam" id="PF12728"/>
    </source>
</evidence>
<evidence type="ECO:0000256" key="1">
    <source>
        <dbReference type="SAM" id="MobiDB-lite"/>
    </source>
</evidence>
<dbReference type="EMBL" id="ABXJ01000135">
    <property type="protein sequence ID" value="EEA89497.1"/>
    <property type="molecule type" value="Genomic_DNA"/>
</dbReference>
<gene>
    <name evidence="3" type="ORF">COLSTE_02332</name>
</gene>
<dbReference type="Gene3D" id="1.10.10.10">
    <property type="entry name" value="Winged helix-like DNA-binding domain superfamily/Winged helix DNA-binding domain"/>
    <property type="match status" value="1"/>
</dbReference>
<keyword evidence="4" id="KW-1185">Reference proteome</keyword>
<dbReference type="Proteomes" id="UP000003560">
    <property type="component" value="Unassembled WGS sequence"/>
</dbReference>
<feature type="region of interest" description="Disordered" evidence="1">
    <location>
        <begin position="78"/>
        <end position="99"/>
    </location>
</feature>
<dbReference type="OrthoDB" id="3267842at2"/>
<dbReference type="STRING" id="445975.COLSTE_02332"/>
<feature type="compositionally biased region" description="Low complexity" evidence="1">
    <location>
        <begin position="78"/>
        <end position="93"/>
    </location>
</feature>
<dbReference type="InterPro" id="IPR041657">
    <property type="entry name" value="HTH_17"/>
</dbReference>
<dbReference type="HOGENOM" id="CLU_2315451_0_0_11"/>
<dbReference type="eggNOG" id="COG3311">
    <property type="taxonomic scope" value="Bacteria"/>
</dbReference>
<feature type="domain" description="Helix-turn-helix" evidence="2">
    <location>
        <begin position="17"/>
        <end position="70"/>
    </location>
</feature>
<dbReference type="InterPro" id="IPR036388">
    <property type="entry name" value="WH-like_DNA-bd_sf"/>
</dbReference>
<name>B6GDZ7_9ACTN</name>
<evidence type="ECO:0000313" key="4">
    <source>
        <dbReference type="Proteomes" id="UP000003560"/>
    </source>
</evidence>
<proteinExistence type="predicted"/>
<dbReference type="GeneID" id="98002378"/>
<protein>
    <submittedName>
        <fullName evidence="3">Transcriptional regulator, AlpA family</fullName>
    </submittedName>
</protein>